<gene>
    <name evidence="2" type="ORF">H2200_004433</name>
</gene>
<feature type="compositionally biased region" description="Low complexity" evidence="1">
    <location>
        <begin position="220"/>
        <end position="232"/>
    </location>
</feature>
<protein>
    <submittedName>
        <fullName evidence="2">Uncharacterized protein</fullName>
    </submittedName>
</protein>
<organism evidence="2 3">
    <name type="scientific">Cladophialophora chaetospira</name>
    <dbReference type="NCBI Taxonomy" id="386627"/>
    <lineage>
        <taxon>Eukaryota</taxon>
        <taxon>Fungi</taxon>
        <taxon>Dikarya</taxon>
        <taxon>Ascomycota</taxon>
        <taxon>Pezizomycotina</taxon>
        <taxon>Eurotiomycetes</taxon>
        <taxon>Chaetothyriomycetidae</taxon>
        <taxon>Chaetothyriales</taxon>
        <taxon>Herpotrichiellaceae</taxon>
        <taxon>Cladophialophora</taxon>
    </lineage>
</organism>
<proteinExistence type="predicted"/>
<keyword evidence="3" id="KW-1185">Reference proteome</keyword>
<dbReference type="Proteomes" id="UP001172673">
    <property type="component" value="Unassembled WGS sequence"/>
</dbReference>
<feature type="region of interest" description="Disordered" evidence="1">
    <location>
        <begin position="318"/>
        <end position="365"/>
    </location>
</feature>
<evidence type="ECO:0000313" key="2">
    <source>
        <dbReference type="EMBL" id="KAJ9611250.1"/>
    </source>
</evidence>
<feature type="region of interest" description="Disordered" evidence="1">
    <location>
        <begin position="136"/>
        <end position="256"/>
    </location>
</feature>
<dbReference type="AlphaFoldDB" id="A0AA38XD86"/>
<evidence type="ECO:0000256" key="1">
    <source>
        <dbReference type="SAM" id="MobiDB-lite"/>
    </source>
</evidence>
<accession>A0AA38XD86</accession>
<dbReference type="EMBL" id="JAPDRK010000006">
    <property type="protein sequence ID" value="KAJ9611250.1"/>
    <property type="molecule type" value="Genomic_DNA"/>
</dbReference>
<feature type="region of interest" description="Disordered" evidence="1">
    <location>
        <begin position="383"/>
        <end position="404"/>
    </location>
</feature>
<name>A0AA38XD86_9EURO</name>
<evidence type="ECO:0000313" key="3">
    <source>
        <dbReference type="Proteomes" id="UP001172673"/>
    </source>
</evidence>
<reference evidence="2" key="1">
    <citation type="submission" date="2022-10" db="EMBL/GenBank/DDBJ databases">
        <title>Culturing micro-colonial fungi from biological soil crusts in the Mojave desert and describing Neophaeococcomyces mojavensis, and introducing the new genera and species Taxawa tesnikishii.</title>
        <authorList>
            <person name="Kurbessoian T."/>
            <person name="Stajich J.E."/>
        </authorList>
    </citation>
    <scope>NUCLEOTIDE SEQUENCE</scope>
    <source>
        <strain evidence="2">TK_41</strain>
    </source>
</reference>
<feature type="region of interest" description="Disordered" evidence="1">
    <location>
        <begin position="285"/>
        <end position="304"/>
    </location>
</feature>
<comment type="caution">
    <text evidence="2">The sequence shown here is derived from an EMBL/GenBank/DDBJ whole genome shotgun (WGS) entry which is preliminary data.</text>
</comment>
<feature type="compositionally biased region" description="Polar residues" evidence="1">
    <location>
        <begin position="203"/>
        <end position="212"/>
    </location>
</feature>
<sequence>MCLYSFSPCRAHHADGLARDLKSPTPDIVAAGVMRCAWYKAVANHEHHPSVQCTDEHVPPTGVKFPDGKDVCPYLVIRHDDYVFDEDLQRIAEAVLMGSLEETDRGCQKCWGVVTEKGWVGKLPGEAEKMEYLYTTSGDGEGGSCTGTEAGSNGLKRGRVDEERTHYGATASEHSSVITELKLKRRRKENPERESPRKRRRAQSTASSTLSDFQDFRVLEPSTPESEAASPPVRERSLIPDSEVIPPRPDKINKADSEDYEIHARSNPLIWNHRQDKLFANIIPKSKSNGKRKTASPIQEEDPLETSRRLIAAGIEATMLSQRSSTEEGDALVPVDDQPAQPPSTTVVPHKASQDSTASAPVKEEDTKPVKIVLHVDPTVEARSSEMTGAAGPNGNERVQAEDETTELRREVAQLRSRVAALLEEQAAAIQREAVLLKQLSKHDGCTESDELTTKA</sequence>